<dbReference type="Pfam" id="PF06821">
    <property type="entry name" value="Ser_hydrolase"/>
    <property type="match status" value="1"/>
</dbReference>
<dbReference type="AlphaFoldDB" id="A0A2K9N8V5"/>
<dbReference type="Proteomes" id="UP000234752">
    <property type="component" value="Chromosome eg_1"/>
</dbReference>
<name>A0A2K9N8V5_9PROT</name>
<dbReference type="RefSeq" id="WP_102111305.1">
    <property type="nucleotide sequence ID" value="NZ_BMGN01000003.1"/>
</dbReference>
<dbReference type="EMBL" id="CP025611">
    <property type="protein sequence ID" value="AUN29581.1"/>
    <property type="molecule type" value="Genomic_DNA"/>
</dbReference>
<proteinExistence type="predicted"/>
<dbReference type="SUPFAM" id="SSF53474">
    <property type="entry name" value="alpha/beta-Hydrolases"/>
    <property type="match status" value="1"/>
</dbReference>
<gene>
    <name evidence="1" type="ORF">C0V82_04595</name>
</gene>
<dbReference type="OrthoDB" id="9804993at2"/>
<dbReference type="InterPro" id="IPR010662">
    <property type="entry name" value="RBBP9/YdeN"/>
</dbReference>
<reference evidence="1 2" key="1">
    <citation type="submission" date="2017-12" db="EMBL/GenBank/DDBJ databases">
        <title>Genomes of bacteria within cyanobacterial aggregates.</title>
        <authorList>
            <person name="Cai H."/>
        </authorList>
    </citation>
    <scope>NUCLEOTIDE SEQUENCE [LARGE SCALE GENOMIC DNA]</scope>
    <source>
        <strain evidence="1 2">TH16</strain>
    </source>
</reference>
<evidence type="ECO:0000313" key="2">
    <source>
        <dbReference type="Proteomes" id="UP000234752"/>
    </source>
</evidence>
<sequence>MRGLAIIPGIGNSGEAHWQTHWENSVPGTRRLSVTDWNHPDLDDWIAGLDRLVAGFEGTPLLVAHSLGCLLVAHWAGRAPVSGALLVAAPDANGPAFPAEAAVFGPVPRRPLPFPAIIVASSNDPYGSIDHATELATAWGAELILAGAAGHINGASGLGEWPWGFKVLQRLQRKA</sequence>
<keyword evidence="2" id="KW-1185">Reference proteome</keyword>
<evidence type="ECO:0000313" key="1">
    <source>
        <dbReference type="EMBL" id="AUN29581.1"/>
    </source>
</evidence>
<dbReference type="Gene3D" id="3.40.50.1820">
    <property type="entry name" value="alpha/beta hydrolase"/>
    <property type="match status" value="1"/>
</dbReference>
<dbReference type="GO" id="GO:0016787">
    <property type="term" value="F:hydrolase activity"/>
    <property type="evidence" value="ECO:0007669"/>
    <property type="project" value="InterPro"/>
</dbReference>
<dbReference type="InterPro" id="IPR029058">
    <property type="entry name" value="AB_hydrolase_fold"/>
</dbReference>
<organism evidence="1 2">
    <name type="scientific">Niveispirillum cyanobacteriorum</name>
    <dbReference type="NCBI Taxonomy" id="1612173"/>
    <lineage>
        <taxon>Bacteria</taxon>
        <taxon>Pseudomonadati</taxon>
        <taxon>Pseudomonadota</taxon>
        <taxon>Alphaproteobacteria</taxon>
        <taxon>Rhodospirillales</taxon>
        <taxon>Azospirillaceae</taxon>
        <taxon>Niveispirillum</taxon>
    </lineage>
</organism>
<accession>A0A2K9N8V5</accession>
<protein>
    <submittedName>
        <fullName evidence="1">Uncharacterized protein</fullName>
    </submittedName>
</protein>
<dbReference type="KEGG" id="ncb:C0V82_04595"/>